<organism evidence="1 2">
    <name type="scientific">Lapidilactobacillus gannanensis</name>
    <dbReference type="NCBI Taxonomy" id="2486002"/>
    <lineage>
        <taxon>Bacteria</taxon>
        <taxon>Bacillati</taxon>
        <taxon>Bacillota</taxon>
        <taxon>Bacilli</taxon>
        <taxon>Lactobacillales</taxon>
        <taxon>Lactobacillaceae</taxon>
        <taxon>Lapidilactobacillus</taxon>
    </lineage>
</organism>
<keyword evidence="2" id="KW-1185">Reference proteome</keyword>
<name>A0ABW4BKY5_9LACO</name>
<reference evidence="2" key="1">
    <citation type="journal article" date="2019" name="Int. J. Syst. Evol. Microbiol.">
        <title>The Global Catalogue of Microorganisms (GCM) 10K type strain sequencing project: providing services to taxonomists for standard genome sequencing and annotation.</title>
        <authorList>
            <consortium name="The Broad Institute Genomics Platform"/>
            <consortium name="The Broad Institute Genome Sequencing Center for Infectious Disease"/>
            <person name="Wu L."/>
            <person name="Ma J."/>
        </authorList>
    </citation>
    <scope>NUCLEOTIDE SEQUENCE [LARGE SCALE GENOMIC DNA]</scope>
    <source>
        <strain evidence="2">CCM 8937</strain>
    </source>
</reference>
<gene>
    <name evidence="1" type="ORF">ACFQ4R_03085</name>
</gene>
<proteinExistence type="predicted"/>
<dbReference type="EMBL" id="JBHTOH010000018">
    <property type="protein sequence ID" value="MFD1410599.1"/>
    <property type="molecule type" value="Genomic_DNA"/>
</dbReference>
<protein>
    <submittedName>
        <fullName evidence="1">Uncharacterized protein</fullName>
    </submittedName>
</protein>
<accession>A0ABW4BKY5</accession>
<dbReference type="Proteomes" id="UP001597191">
    <property type="component" value="Unassembled WGS sequence"/>
</dbReference>
<evidence type="ECO:0000313" key="1">
    <source>
        <dbReference type="EMBL" id="MFD1410599.1"/>
    </source>
</evidence>
<comment type="caution">
    <text evidence="1">The sequence shown here is derived from an EMBL/GenBank/DDBJ whole genome shotgun (WGS) entry which is preliminary data.</text>
</comment>
<dbReference type="RefSeq" id="WP_125651309.1">
    <property type="nucleotide sequence ID" value="NZ_JBHTOH010000018.1"/>
</dbReference>
<sequence length="76" mass="8691">MNEEITQLTKKIIDYFVEDALKNANTYQEAIDYLDRKRAALRKEPDTPVTNVGTGLVIEAMIQLKKEALQLPLKNN</sequence>
<evidence type="ECO:0000313" key="2">
    <source>
        <dbReference type="Proteomes" id="UP001597191"/>
    </source>
</evidence>